<dbReference type="InterPro" id="IPR051781">
    <property type="entry name" value="Metallo-dep_Hydrolase"/>
</dbReference>
<dbReference type="NCBIfam" id="NF011987">
    <property type="entry name" value="PRK15446.2-3"/>
    <property type="match status" value="1"/>
</dbReference>
<dbReference type="Gene3D" id="3.20.20.140">
    <property type="entry name" value="Metal-dependent hydrolases"/>
    <property type="match status" value="2"/>
</dbReference>
<organism evidence="2 3">
    <name type="scientific">Inquilinus limosus</name>
    <dbReference type="NCBI Taxonomy" id="171674"/>
    <lineage>
        <taxon>Bacteria</taxon>
        <taxon>Pseudomonadati</taxon>
        <taxon>Pseudomonadota</taxon>
        <taxon>Alphaproteobacteria</taxon>
        <taxon>Rhodospirillales</taxon>
        <taxon>Rhodospirillaceae</taxon>
        <taxon>Inquilinus</taxon>
    </lineage>
</organism>
<sequence length="382" mass="40682">MSTDLIFSNARIVTPGAVVTGTLRVEDGRIAAIDESRGEEGASATSEDAEGDYLIPGMIDLHTDHLERHVAPRPGVMWNNVSAAMAHDAQVATAGITTVFDSLSLMGEHKGAPRGDLLRPMVDGLESARRQDMLRADHFLHLRCEVGDPHVLDYLSVLVDDPAVRLLSIMDHTPGQRQYAQVEKWRQANRHRYSEAELDVVMQQRQASQEAHADRHRHAIAELAAGRGLALASHDDETPAHVDEAVSLGVSISEFPTTADAAQAARSHGLSILMGAPNVVRGGSHSGNVGAADLAAAGLLDILASDYVPISMLHAVCLLAEASVGLGLPAAVALVSANPAKAAGLDDRGRIEPGLRADLVRFRLIDGVPHIRAVWRAGKRVA</sequence>
<accession>A0A211ZG96</accession>
<keyword evidence="3" id="KW-1185">Reference proteome</keyword>
<gene>
    <name evidence="2" type="ORF">BWR60_25520</name>
</gene>
<dbReference type="PIRSF" id="PIRSF038971">
    <property type="entry name" value="PhnM"/>
    <property type="match status" value="1"/>
</dbReference>
<dbReference type="OrthoDB" id="9785413at2"/>
<reference evidence="3" key="1">
    <citation type="submission" date="2017-05" db="EMBL/GenBank/DDBJ databases">
        <authorList>
            <person name="Macchi M."/>
            <person name="Festa S."/>
            <person name="Coppotelli B.M."/>
            <person name="Morelli I.S."/>
        </authorList>
    </citation>
    <scope>NUCLEOTIDE SEQUENCE [LARGE SCALE GENOMIC DNA]</scope>
    <source>
        <strain evidence="3">I</strain>
    </source>
</reference>
<dbReference type="InterPro" id="IPR012696">
    <property type="entry name" value="PhnM"/>
</dbReference>
<comment type="caution">
    <text evidence="2">The sequence shown here is derived from an EMBL/GenBank/DDBJ whole genome shotgun (WGS) entry which is preliminary data.</text>
</comment>
<dbReference type="SUPFAM" id="SSF51338">
    <property type="entry name" value="Composite domain of metallo-dependent hydrolases"/>
    <property type="match status" value="1"/>
</dbReference>
<dbReference type="PANTHER" id="PTHR43135:SF3">
    <property type="entry name" value="ALPHA-D-RIBOSE 1-METHYLPHOSPHONATE 5-TRIPHOSPHATE DIPHOSPHATASE"/>
    <property type="match status" value="1"/>
</dbReference>
<dbReference type="GO" id="GO:0016810">
    <property type="term" value="F:hydrolase activity, acting on carbon-nitrogen (but not peptide) bonds"/>
    <property type="evidence" value="ECO:0007669"/>
    <property type="project" value="InterPro"/>
</dbReference>
<dbReference type="Proteomes" id="UP000196655">
    <property type="component" value="Unassembled WGS sequence"/>
</dbReference>
<dbReference type="GO" id="GO:0019700">
    <property type="term" value="P:organic phosphonate catabolic process"/>
    <property type="evidence" value="ECO:0007669"/>
    <property type="project" value="InterPro"/>
</dbReference>
<dbReference type="NCBIfam" id="NF011984">
    <property type="entry name" value="PRK15446.1-5"/>
    <property type="match status" value="1"/>
</dbReference>
<dbReference type="Gene3D" id="2.30.40.10">
    <property type="entry name" value="Urease, subunit C, domain 1"/>
    <property type="match status" value="1"/>
</dbReference>
<dbReference type="NCBIfam" id="NF011983">
    <property type="entry name" value="PRK15446.1-4"/>
    <property type="match status" value="1"/>
</dbReference>
<dbReference type="SUPFAM" id="SSF51556">
    <property type="entry name" value="Metallo-dependent hydrolases"/>
    <property type="match status" value="1"/>
</dbReference>
<evidence type="ECO:0000259" key="1">
    <source>
        <dbReference type="Pfam" id="PF07969"/>
    </source>
</evidence>
<dbReference type="InterPro" id="IPR032466">
    <property type="entry name" value="Metal_Hydrolase"/>
</dbReference>
<evidence type="ECO:0000313" key="3">
    <source>
        <dbReference type="Proteomes" id="UP000196655"/>
    </source>
</evidence>
<proteinExistence type="predicted"/>
<dbReference type="STRING" id="1122125.GCA_000423185_04129"/>
<dbReference type="InterPro" id="IPR011059">
    <property type="entry name" value="Metal-dep_hydrolase_composite"/>
</dbReference>
<protein>
    <submittedName>
        <fullName evidence="2">Phosphonate metabolism protein PhnM</fullName>
    </submittedName>
</protein>
<dbReference type="RefSeq" id="WP_088154261.1">
    <property type="nucleotide sequence ID" value="NZ_NHON01000063.1"/>
</dbReference>
<dbReference type="CDD" id="cd01306">
    <property type="entry name" value="PhnM"/>
    <property type="match status" value="1"/>
</dbReference>
<dbReference type="Pfam" id="PF07969">
    <property type="entry name" value="Amidohydro_3"/>
    <property type="match status" value="1"/>
</dbReference>
<dbReference type="PANTHER" id="PTHR43135">
    <property type="entry name" value="ALPHA-D-RIBOSE 1-METHYLPHOSPHONATE 5-TRIPHOSPHATE DIPHOSPHATASE"/>
    <property type="match status" value="1"/>
</dbReference>
<dbReference type="NCBIfam" id="TIGR02318">
    <property type="entry name" value="phosphono_phnM"/>
    <property type="match status" value="1"/>
</dbReference>
<dbReference type="EMBL" id="NHON01000063">
    <property type="protein sequence ID" value="OWJ64263.1"/>
    <property type="molecule type" value="Genomic_DNA"/>
</dbReference>
<dbReference type="NCBIfam" id="NF011990">
    <property type="entry name" value="PRK15446.2-6"/>
    <property type="match status" value="1"/>
</dbReference>
<feature type="domain" description="Amidohydrolase 3" evidence="1">
    <location>
        <begin position="188"/>
        <end position="381"/>
    </location>
</feature>
<evidence type="ECO:0000313" key="2">
    <source>
        <dbReference type="EMBL" id="OWJ64263.1"/>
    </source>
</evidence>
<name>A0A211ZG96_9PROT</name>
<dbReference type="InterPro" id="IPR013108">
    <property type="entry name" value="Amidohydro_3"/>
</dbReference>
<dbReference type="AlphaFoldDB" id="A0A211ZG96"/>